<proteinExistence type="predicted"/>
<dbReference type="Proteomes" id="UP000006859">
    <property type="component" value="Chromosome"/>
</dbReference>
<keyword evidence="2" id="KW-1185">Reference proteome</keyword>
<dbReference type="InterPro" id="IPR051220">
    <property type="entry name" value="TFA_Chaperone"/>
</dbReference>
<accession>E0SM49</accession>
<evidence type="ECO:0000313" key="1">
    <source>
        <dbReference type="EMBL" id="ADM99384.1"/>
    </source>
</evidence>
<reference evidence="1 2" key="1">
    <citation type="journal article" date="2011" name="J. Bacteriol.">
        <title>Genome sequence of the plant-pathogenic bacterium Dickeya dadantii 3937.</title>
        <authorList>
            <person name="Glasner J.D."/>
            <person name="Yang C.H."/>
            <person name="Reverchon S."/>
            <person name="Hugouvieux-Cotte-Pattat N."/>
            <person name="Condemine G."/>
            <person name="Bohin J.P."/>
            <person name="Van Gijsegem F."/>
            <person name="Yang S."/>
            <person name="Franza T."/>
            <person name="Expert D."/>
            <person name="Plunkett G. III"/>
            <person name="San Francisco M.J."/>
            <person name="Charkowski A.O."/>
            <person name="Py B."/>
            <person name="Bell K."/>
            <person name="Rauscher L."/>
            <person name="Rodriguez-Palenzuela P."/>
            <person name="Toussaint A."/>
            <person name="Holeva M.C."/>
            <person name="He S.Y."/>
            <person name="Douet V."/>
            <person name="Boccara M."/>
            <person name="Blanco C."/>
            <person name="Toth I."/>
            <person name="Anderson B.D."/>
            <person name="Biehl B.S."/>
            <person name="Mau B."/>
            <person name="Flynn S.M."/>
            <person name="Barras F."/>
            <person name="Lindeberg M."/>
            <person name="Birch P.R."/>
            <person name="Tsuyumu S."/>
            <person name="Shi X."/>
            <person name="Hibbing M."/>
            <person name="Yap M.N."/>
            <person name="Carpentier M."/>
            <person name="Dassa E."/>
            <person name="Umehara M."/>
            <person name="Kim J.F."/>
            <person name="Rusch M."/>
            <person name="Soni P."/>
            <person name="Mayhew G.F."/>
            <person name="Fouts D.E."/>
            <person name="Gill S.R."/>
            <person name="Blattner F.R."/>
            <person name="Keen N.T."/>
            <person name="Perna N.T."/>
        </authorList>
    </citation>
    <scope>NUCLEOTIDE SEQUENCE [LARGE SCALE GENOMIC DNA]</scope>
    <source>
        <strain evidence="1 2">3937</strain>
    </source>
</reference>
<sequence>MQKCTGIALNASQKPAIEYPQKQSDQILAASLQKVRLLNEATKEIVPLQDFVELEMATDDEKAQLTAWKKYCVLLNRVDTSTATVRTPAVTVSMVWLILTY</sequence>
<gene>
    <name evidence="1" type="ordered locus">Dda3937_04365</name>
</gene>
<dbReference type="HOGENOM" id="CLU_2286995_0_0_6"/>
<dbReference type="KEGG" id="ddd:Dda3937_04365"/>
<protein>
    <submittedName>
        <fullName evidence="1">Tail fiber assembly protein</fullName>
    </submittedName>
</protein>
<dbReference type="STRING" id="198628.Dda3937_04365"/>
<dbReference type="EMBL" id="CP002038">
    <property type="protein sequence ID" value="ADM99384.1"/>
    <property type="molecule type" value="Genomic_DNA"/>
</dbReference>
<dbReference type="PANTHER" id="PTHR34413">
    <property type="entry name" value="PROPHAGE TAIL FIBER ASSEMBLY PROTEIN HOMOLOG TFAE-RELATED-RELATED"/>
    <property type="match status" value="1"/>
</dbReference>
<evidence type="ECO:0000313" key="2">
    <source>
        <dbReference type="Proteomes" id="UP000006859"/>
    </source>
</evidence>
<dbReference type="AlphaFoldDB" id="E0SM49"/>
<dbReference type="RefSeq" id="WP_013318818.1">
    <property type="nucleotide sequence ID" value="NC_014500.1"/>
</dbReference>
<dbReference type="InterPro" id="IPR003458">
    <property type="entry name" value="Phage_T4_Gp38_tail_assem"/>
</dbReference>
<dbReference type="PANTHER" id="PTHR34413:SF2">
    <property type="entry name" value="PROPHAGE TAIL FIBER ASSEMBLY PROTEIN HOMOLOG TFAE-RELATED"/>
    <property type="match status" value="1"/>
</dbReference>
<organism evidence="1 2">
    <name type="scientific">Dickeya dadantii (strain 3937)</name>
    <name type="common">Erwinia chrysanthemi (strain 3937)</name>
    <dbReference type="NCBI Taxonomy" id="198628"/>
    <lineage>
        <taxon>Bacteria</taxon>
        <taxon>Pseudomonadati</taxon>
        <taxon>Pseudomonadota</taxon>
        <taxon>Gammaproteobacteria</taxon>
        <taxon>Enterobacterales</taxon>
        <taxon>Pectobacteriaceae</taxon>
        <taxon>Dickeya</taxon>
    </lineage>
</organism>
<dbReference type="OrthoDB" id="8596093at2"/>
<dbReference type="Pfam" id="PF02413">
    <property type="entry name" value="Caudo_TAP"/>
    <property type="match status" value="1"/>
</dbReference>
<name>E0SM49_DICD3</name>